<reference evidence="1 2" key="1">
    <citation type="journal article" date="2018" name="ISME J.">
        <title>Endosymbiont genomes yield clues of tubeworm success.</title>
        <authorList>
            <person name="Li Y."/>
            <person name="Liles M.R."/>
            <person name="Halanych K.M."/>
        </authorList>
    </citation>
    <scope>NUCLEOTIDE SEQUENCE [LARGE SCALE GENOMIC DNA]</scope>
    <source>
        <strain evidence="1">A1462</strain>
    </source>
</reference>
<keyword evidence="2" id="KW-1185">Reference proteome</keyword>
<evidence type="ECO:0000313" key="1">
    <source>
        <dbReference type="EMBL" id="RDH82029.1"/>
    </source>
</evidence>
<sequence length="127" mass="14304">MAQRKIKSSRWLKSFLTTQIGVPPEHLPLVQGGVEYWVTLNNWGEKKLSPPVWRFVQTAWEQKRLQAKKKAAKCLLNASRQTLIHAVEAGTDSHLTFLEGLILKNGLATLDEKEGRRILAEISSSQG</sequence>
<dbReference type="EMBL" id="QFXE01000021">
    <property type="protein sequence ID" value="RDH82029.1"/>
    <property type="molecule type" value="Genomic_DNA"/>
</dbReference>
<accession>A0A370DAV7</accession>
<organism evidence="1 2">
    <name type="scientific">endosymbiont of Escarpia spicata</name>
    <dbReference type="NCBI Taxonomy" id="2200908"/>
    <lineage>
        <taxon>Bacteria</taxon>
        <taxon>Pseudomonadati</taxon>
        <taxon>Pseudomonadota</taxon>
        <taxon>Gammaproteobacteria</taxon>
        <taxon>sulfur-oxidizing symbionts</taxon>
    </lineage>
</organism>
<comment type="caution">
    <text evidence="1">The sequence shown here is derived from an EMBL/GenBank/DDBJ whole genome shotgun (WGS) entry which is preliminary data.</text>
</comment>
<name>A0A370DAV7_9GAMM</name>
<dbReference type="AlphaFoldDB" id="A0A370DAV7"/>
<dbReference type="Proteomes" id="UP000254771">
    <property type="component" value="Unassembled WGS sequence"/>
</dbReference>
<protein>
    <submittedName>
        <fullName evidence="1">Uncharacterized protein</fullName>
    </submittedName>
</protein>
<proteinExistence type="predicted"/>
<gene>
    <name evidence="1" type="ORF">DIZ78_16475</name>
</gene>
<evidence type="ECO:0000313" key="2">
    <source>
        <dbReference type="Proteomes" id="UP000254771"/>
    </source>
</evidence>